<dbReference type="InParanoid" id="A7S0A3"/>
<evidence type="ECO:0000256" key="5">
    <source>
        <dbReference type="ARBA" id="ARBA00022679"/>
    </source>
</evidence>
<evidence type="ECO:0000259" key="12">
    <source>
        <dbReference type="Pfam" id="PF00852"/>
    </source>
</evidence>
<keyword evidence="10" id="KW-0325">Glycoprotein</keyword>
<dbReference type="GO" id="GO:0046920">
    <property type="term" value="F:alpha-(1-&gt;3)-fucosyltransferase activity"/>
    <property type="evidence" value="ECO:0000318"/>
    <property type="project" value="GO_Central"/>
</dbReference>
<keyword evidence="7" id="KW-0735">Signal-anchor</keyword>
<feature type="domain" description="Fucosyltransferase N-terminal" evidence="13">
    <location>
        <begin position="1"/>
        <end position="80"/>
    </location>
</feature>
<dbReference type="InterPro" id="IPR001503">
    <property type="entry name" value="Glyco_trans_10"/>
</dbReference>
<organism evidence="14 15">
    <name type="scientific">Nematostella vectensis</name>
    <name type="common">Starlet sea anemone</name>
    <dbReference type="NCBI Taxonomy" id="45351"/>
    <lineage>
        <taxon>Eukaryota</taxon>
        <taxon>Metazoa</taxon>
        <taxon>Cnidaria</taxon>
        <taxon>Anthozoa</taxon>
        <taxon>Hexacorallia</taxon>
        <taxon>Actiniaria</taxon>
        <taxon>Edwardsiidae</taxon>
        <taxon>Nematostella</taxon>
    </lineage>
</organism>
<dbReference type="EC" id="2.4.1.-" evidence="11"/>
<keyword evidence="6 11" id="KW-0812">Transmembrane</keyword>
<evidence type="ECO:0000313" key="14">
    <source>
        <dbReference type="EMBL" id="EDO42798.1"/>
    </source>
</evidence>
<evidence type="ECO:0000256" key="3">
    <source>
        <dbReference type="ARBA" id="ARBA00008919"/>
    </source>
</evidence>
<dbReference type="OrthoDB" id="427096at2759"/>
<keyword evidence="11" id="KW-0333">Golgi apparatus</keyword>
<feature type="domain" description="Fucosyltransferase C-terminal" evidence="12">
    <location>
        <begin position="101"/>
        <end position="276"/>
    </location>
</feature>
<dbReference type="PhylomeDB" id="A7S0A3"/>
<evidence type="ECO:0000313" key="15">
    <source>
        <dbReference type="Proteomes" id="UP000001593"/>
    </source>
</evidence>
<dbReference type="SUPFAM" id="SSF53756">
    <property type="entry name" value="UDP-Glycosyltransferase/glycogen phosphorylase"/>
    <property type="match status" value="1"/>
</dbReference>
<sequence>CKLTFNQRDFLKADAVIFHAKNMLTNLAMQRLLHSKPKAQKWVYFALESPQNNPSAKHLNNLFHWTLTYRRDSDFFSPYGYYYPVSKDIEAETREIAKLIAKKNKLIFWAASHCDVPREKYIRELLKYVPISVYGQCAPFVGLKNSSGYCGMNDPKCLALEKRHKFILAFENSNCKDYVTEKYWTALKRGLVPIVLGGASYNPGIAIPGSFINVVDYSSVQELADYLLYLDKNDAAYAKYFEWRKHYKMATYAPWTCVLCAALNMDTKKTYYSNLDDF</sequence>
<comment type="similarity">
    <text evidence="3 11">Belongs to the glycosyltransferase 10 family.</text>
</comment>
<dbReference type="Gene3D" id="3.40.50.11660">
    <property type="entry name" value="Glycosyl transferase family 10, C-terminal domain"/>
    <property type="match status" value="1"/>
</dbReference>
<dbReference type="FunFam" id="3.40.50.11660:FF:000006">
    <property type="entry name" value="Alpha-(1,3)-fucosyltransferase C"/>
    <property type="match status" value="1"/>
</dbReference>
<keyword evidence="4 11" id="KW-0328">Glycosyltransferase</keyword>
<evidence type="ECO:0000256" key="2">
    <source>
        <dbReference type="ARBA" id="ARBA00004922"/>
    </source>
</evidence>
<accession>A7S0A3</accession>
<dbReference type="InterPro" id="IPR031481">
    <property type="entry name" value="Glyco_tran_10_N"/>
</dbReference>
<feature type="non-terminal residue" evidence="14">
    <location>
        <position position="1"/>
    </location>
</feature>
<evidence type="ECO:0000256" key="11">
    <source>
        <dbReference type="RuleBase" id="RU003832"/>
    </source>
</evidence>
<dbReference type="OMA" id="VWMHFES"/>
<evidence type="ECO:0000256" key="10">
    <source>
        <dbReference type="ARBA" id="ARBA00023180"/>
    </source>
</evidence>
<dbReference type="PANTHER" id="PTHR11929:SF145">
    <property type="entry name" value="ALPHA-(1,3)-FUCOSYLTRANSFERASE FUT-1"/>
    <property type="match status" value="1"/>
</dbReference>
<dbReference type="Pfam" id="PF17039">
    <property type="entry name" value="Glyco_tran_10_N"/>
    <property type="match status" value="1"/>
</dbReference>
<dbReference type="InterPro" id="IPR055270">
    <property type="entry name" value="Glyco_tran_10_C"/>
</dbReference>
<dbReference type="InterPro" id="IPR038577">
    <property type="entry name" value="GT10-like_C_sf"/>
</dbReference>
<dbReference type="UniPathway" id="UPA00378"/>
<dbReference type="STRING" id="45351.A7S0A3"/>
<keyword evidence="15" id="KW-1185">Reference proteome</keyword>
<proteinExistence type="inferred from homology"/>
<evidence type="ECO:0000256" key="8">
    <source>
        <dbReference type="ARBA" id="ARBA00022989"/>
    </source>
</evidence>
<evidence type="ECO:0000256" key="9">
    <source>
        <dbReference type="ARBA" id="ARBA00023136"/>
    </source>
</evidence>
<dbReference type="PANTHER" id="PTHR11929">
    <property type="entry name" value="ALPHA- 1,3 -FUCOSYLTRANSFERASE"/>
    <property type="match status" value="1"/>
</dbReference>
<keyword evidence="9" id="KW-0472">Membrane</keyword>
<comment type="pathway">
    <text evidence="2">Protein modification; protein glycosylation.</text>
</comment>
<dbReference type="FunCoup" id="A7S0A3">
    <property type="interactions" value="19"/>
</dbReference>
<comment type="subcellular location">
    <subcellularLocation>
        <location evidence="11">Golgi apparatus</location>
        <location evidence="11">Golgi stack membrane</location>
        <topology evidence="11">Single-pass type II membrane protein</topology>
    </subcellularLocation>
    <subcellularLocation>
        <location evidence="1">Membrane</location>
        <topology evidence="1">Single-pass membrane protein</topology>
    </subcellularLocation>
</comment>
<keyword evidence="5 11" id="KW-0808">Transferase</keyword>
<evidence type="ECO:0000256" key="4">
    <source>
        <dbReference type="ARBA" id="ARBA00022676"/>
    </source>
</evidence>
<keyword evidence="8" id="KW-1133">Transmembrane helix</keyword>
<dbReference type="GO" id="GO:0032580">
    <property type="term" value="C:Golgi cisterna membrane"/>
    <property type="evidence" value="ECO:0007669"/>
    <property type="project" value="UniProtKB-SubCell"/>
</dbReference>
<evidence type="ECO:0000256" key="1">
    <source>
        <dbReference type="ARBA" id="ARBA00004167"/>
    </source>
</evidence>
<name>A7S0A3_NEMVE</name>
<dbReference type="Pfam" id="PF00852">
    <property type="entry name" value="Glyco_transf_10"/>
    <property type="match status" value="1"/>
</dbReference>
<evidence type="ECO:0000259" key="13">
    <source>
        <dbReference type="Pfam" id="PF17039"/>
    </source>
</evidence>
<dbReference type="Proteomes" id="UP000001593">
    <property type="component" value="Unassembled WGS sequence"/>
</dbReference>
<dbReference type="eggNOG" id="KOG2619">
    <property type="taxonomic scope" value="Eukaryota"/>
</dbReference>
<reference evidence="14 15" key="1">
    <citation type="journal article" date="2007" name="Science">
        <title>Sea anemone genome reveals ancestral eumetazoan gene repertoire and genomic organization.</title>
        <authorList>
            <person name="Putnam N.H."/>
            <person name="Srivastava M."/>
            <person name="Hellsten U."/>
            <person name="Dirks B."/>
            <person name="Chapman J."/>
            <person name="Salamov A."/>
            <person name="Terry A."/>
            <person name="Shapiro H."/>
            <person name="Lindquist E."/>
            <person name="Kapitonov V.V."/>
            <person name="Jurka J."/>
            <person name="Genikhovich G."/>
            <person name="Grigoriev I.V."/>
            <person name="Lucas S.M."/>
            <person name="Steele R.E."/>
            <person name="Finnerty J.R."/>
            <person name="Technau U."/>
            <person name="Martindale M.Q."/>
            <person name="Rokhsar D.S."/>
        </authorList>
    </citation>
    <scope>NUCLEOTIDE SEQUENCE [LARGE SCALE GENOMIC DNA]</scope>
    <source>
        <strain evidence="15">CH2 X CH6</strain>
    </source>
</reference>
<dbReference type="EMBL" id="DS469560">
    <property type="protein sequence ID" value="EDO42798.1"/>
    <property type="molecule type" value="Genomic_DNA"/>
</dbReference>
<evidence type="ECO:0000256" key="7">
    <source>
        <dbReference type="ARBA" id="ARBA00022968"/>
    </source>
</evidence>
<dbReference type="KEGG" id="nve:5514697"/>
<feature type="non-terminal residue" evidence="14">
    <location>
        <position position="278"/>
    </location>
</feature>
<evidence type="ECO:0000256" key="6">
    <source>
        <dbReference type="ARBA" id="ARBA00022692"/>
    </source>
</evidence>
<dbReference type="AlphaFoldDB" id="A7S0A3"/>
<protein>
    <recommendedName>
        <fullName evidence="11">Fucosyltransferase</fullName>
        <ecNumber evidence="11">2.4.1.-</ecNumber>
    </recommendedName>
</protein>
<gene>
    <name evidence="14" type="ORF">NEMVEDRAFT_v1g99846</name>
</gene>
<dbReference type="HOGENOM" id="CLU_032075_3_0_1"/>